<dbReference type="EMBL" id="JARAKH010000893">
    <property type="protein sequence ID" value="KAK8373800.1"/>
    <property type="molecule type" value="Genomic_DNA"/>
</dbReference>
<feature type="region of interest" description="Disordered" evidence="1">
    <location>
        <begin position="10"/>
        <end position="32"/>
    </location>
</feature>
<organism evidence="2 3">
    <name type="scientific">Scylla paramamosain</name>
    <name type="common">Mud crab</name>
    <dbReference type="NCBI Taxonomy" id="85552"/>
    <lineage>
        <taxon>Eukaryota</taxon>
        <taxon>Metazoa</taxon>
        <taxon>Ecdysozoa</taxon>
        <taxon>Arthropoda</taxon>
        <taxon>Crustacea</taxon>
        <taxon>Multicrustacea</taxon>
        <taxon>Malacostraca</taxon>
        <taxon>Eumalacostraca</taxon>
        <taxon>Eucarida</taxon>
        <taxon>Decapoda</taxon>
        <taxon>Pleocyemata</taxon>
        <taxon>Brachyura</taxon>
        <taxon>Eubrachyura</taxon>
        <taxon>Portunoidea</taxon>
        <taxon>Portunidae</taxon>
        <taxon>Portuninae</taxon>
        <taxon>Scylla</taxon>
    </lineage>
</organism>
<proteinExistence type="predicted"/>
<dbReference type="AlphaFoldDB" id="A0AAW0SG39"/>
<name>A0AAW0SG39_SCYPA</name>
<comment type="caution">
    <text evidence="2">The sequence shown here is derived from an EMBL/GenBank/DDBJ whole genome shotgun (WGS) entry which is preliminary data.</text>
</comment>
<evidence type="ECO:0000313" key="3">
    <source>
        <dbReference type="Proteomes" id="UP001487740"/>
    </source>
</evidence>
<evidence type="ECO:0000313" key="2">
    <source>
        <dbReference type="EMBL" id="KAK8373800.1"/>
    </source>
</evidence>
<evidence type="ECO:0000256" key="1">
    <source>
        <dbReference type="SAM" id="MobiDB-lite"/>
    </source>
</evidence>
<keyword evidence="3" id="KW-1185">Reference proteome</keyword>
<dbReference type="Proteomes" id="UP001487740">
    <property type="component" value="Unassembled WGS sequence"/>
</dbReference>
<accession>A0AAW0SG39</accession>
<reference evidence="2 3" key="1">
    <citation type="submission" date="2023-03" db="EMBL/GenBank/DDBJ databases">
        <title>High-quality genome of Scylla paramamosain provides insights in environmental adaptation.</title>
        <authorList>
            <person name="Zhang L."/>
        </authorList>
    </citation>
    <scope>NUCLEOTIDE SEQUENCE [LARGE SCALE GENOMIC DNA]</scope>
    <source>
        <strain evidence="2">LZ_2023a</strain>
        <tissue evidence="2">Muscle</tissue>
    </source>
</reference>
<gene>
    <name evidence="2" type="ORF">O3P69_020949</name>
</gene>
<evidence type="ECO:0008006" key="4">
    <source>
        <dbReference type="Google" id="ProtNLM"/>
    </source>
</evidence>
<protein>
    <recommendedName>
        <fullName evidence="4">Endonuclease/exonuclease/phosphatase domain-containing protein</fullName>
    </recommendedName>
</protein>
<sequence>MIHQQQRFLESLDAKERQRSLIITGPPEDRDDLGATDDEKVMNVMNACGVLTQHTVDAGTTVVMGDFNATVGEWVPVMLSADGDPGSK</sequence>
<feature type="non-terminal residue" evidence="2">
    <location>
        <position position="88"/>
    </location>
</feature>
<feature type="compositionally biased region" description="Basic and acidic residues" evidence="1">
    <location>
        <begin position="10"/>
        <end position="19"/>
    </location>
</feature>